<comment type="similarity">
    <text evidence="5">Belongs to the class-III pyridoxal-phosphate-dependent aminotransferase family.</text>
</comment>
<dbReference type="EMBL" id="MFGB01000024">
    <property type="protein sequence ID" value="OGF24978.1"/>
    <property type="molecule type" value="Genomic_DNA"/>
</dbReference>
<dbReference type="InterPro" id="IPR015422">
    <property type="entry name" value="PyrdxlP-dep_Trfase_small"/>
</dbReference>
<dbReference type="SUPFAM" id="SSF53383">
    <property type="entry name" value="PLP-dependent transferases"/>
    <property type="match status" value="1"/>
</dbReference>
<dbReference type="Gene3D" id="3.40.640.10">
    <property type="entry name" value="Type I PLP-dependent aspartate aminotransferase-like (Major domain)"/>
    <property type="match status" value="1"/>
</dbReference>
<evidence type="ECO:0000313" key="7">
    <source>
        <dbReference type="Proteomes" id="UP000178367"/>
    </source>
</evidence>
<keyword evidence="4 5" id="KW-0663">Pyridoxal phosphate</keyword>
<dbReference type="GO" id="GO:0030170">
    <property type="term" value="F:pyridoxal phosphate binding"/>
    <property type="evidence" value="ECO:0007669"/>
    <property type="project" value="InterPro"/>
</dbReference>
<dbReference type="PIRSF" id="PIRSF000521">
    <property type="entry name" value="Transaminase_4ab_Lys_Orn"/>
    <property type="match status" value="1"/>
</dbReference>
<dbReference type="Gene3D" id="3.90.1150.10">
    <property type="entry name" value="Aspartate Aminotransferase, domain 1"/>
    <property type="match status" value="1"/>
</dbReference>
<dbReference type="InterPro" id="IPR050103">
    <property type="entry name" value="Class-III_PLP-dep_AT"/>
</dbReference>
<keyword evidence="2" id="KW-0032">Aminotransferase</keyword>
<dbReference type="CDD" id="cd00610">
    <property type="entry name" value="OAT_like"/>
    <property type="match status" value="1"/>
</dbReference>
<dbReference type="STRING" id="1797994.A2227_07985"/>
<dbReference type="InterPro" id="IPR005814">
    <property type="entry name" value="Aminotrans_3"/>
</dbReference>
<reference evidence="6 7" key="1">
    <citation type="journal article" date="2016" name="Nat. Commun.">
        <title>Thousands of microbial genomes shed light on interconnected biogeochemical processes in an aquifer system.</title>
        <authorList>
            <person name="Anantharaman K."/>
            <person name="Brown C.T."/>
            <person name="Hug L.A."/>
            <person name="Sharon I."/>
            <person name="Castelle C.J."/>
            <person name="Probst A.J."/>
            <person name="Thomas B.C."/>
            <person name="Singh A."/>
            <person name="Wilkins M.J."/>
            <person name="Karaoz U."/>
            <person name="Brodie E.L."/>
            <person name="Williams K.H."/>
            <person name="Hubbard S.S."/>
            <person name="Banfield J.F."/>
        </authorList>
    </citation>
    <scope>NUCLEOTIDE SEQUENCE [LARGE SCALE GENOMIC DNA]</scope>
</reference>
<evidence type="ECO:0008006" key="8">
    <source>
        <dbReference type="Google" id="ProtNLM"/>
    </source>
</evidence>
<gene>
    <name evidence="6" type="ORF">A2227_07985</name>
</gene>
<accession>A0A1F5SE51</accession>
<dbReference type="AlphaFoldDB" id="A0A1F5SE51"/>
<evidence type="ECO:0000313" key="6">
    <source>
        <dbReference type="EMBL" id="OGF24978.1"/>
    </source>
</evidence>
<keyword evidence="3" id="KW-0808">Transferase</keyword>
<evidence type="ECO:0000256" key="1">
    <source>
        <dbReference type="ARBA" id="ARBA00001933"/>
    </source>
</evidence>
<name>A0A1F5SE51_9BACT</name>
<dbReference type="GO" id="GO:0008483">
    <property type="term" value="F:transaminase activity"/>
    <property type="evidence" value="ECO:0007669"/>
    <property type="project" value="UniProtKB-KW"/>
</dbReference>
<dbReference type="InterPro" id="IPR015421">
    <property type="entry name" value="PyrdxlP-dep_Trfase_major"/>
</dbReference>
<dbReference type="InterPro" id="IPR015424">
    <property type="entry name" value="PyrdxlP-dep_Trfase"/>
</dbReference>
<dbReference type="GO" id="GO:0042802">
    <property type="term" value="F:identical protein binding"/>
    <property type="evidence" value="ECO:0007669"/>
    <property type="project" value="TreeGrafter"/>
</dbReference>
<dbReference type="PANTHER" id="PTHR11986">
    <property type="entry name" value="AMINOTRANSFERASE CLASS III"/>
    <property type="match status" value="1"/>
</dbReference>
<evidence type="ECO:0000256" key="4">
    <source>
        <dbReference type="ARBA" id="ARBA00022898"/>
    </source>
</evidence>
<dbReference type="Proteomes" id="UP000178367">
    <property type="component" value="Unassembled WGS sequence"/>
</dbReference>
<dbReference type="PROSITE" id="PS00600">
    <property type="entry name" value="AA_TRANSFER_CLASS_3"/>
    <property type="match status" value="1"/>
</dbReference>
<proteinExistence type="inferred from homology"/>
<evidence type="ECO:0000256" key="5">
    <source>
        <dbReference type="RuleBase" id="RU003560"/>
    </source>
</evidence>
<organism evidence="6 7">
    <name type="scientific">Candidatus Falkowbacteria bacterium RIFOXYA2_FULL_47_19</name>
    <dbReference type="NCBI Taxonomy" id="1797994"/>
    <lineage>
        <taxon>Bacteria</taxon>
        <taxon>Candidatus Falkowiibacteriota</taxon>
    </lineage>
</organism>
<evidence type="ECO:0000256" key="3">
    <source>
        <dbReference type="ARBA" id="ARBA00022679"/>
    </source>
</evidence>
<dbReference type="Pfam" id="PF00202">
    <property type="entry name" value="Aminotran_3"/>
    <property type="match status" value="1"/>
</dbReference>
<dbReference type="PANTHER" id="PTHR11986:SF79">
    <property type="entry name" value="ACETYLORNITHINE AMINOTRANSFERASE, MITOCHONDRIAL"/>
    <property type="match status" value="1"/>
</dbReference>
<comment type="cofactor">
    <cofactor evidence="1">
        <name>pyridoxal 5'-phosphate</name>
        <dbReference type="ChEBI" id="CHEBI:597326"/>
    </cofactor>
</comment>
<evidence type="ECO:0000256" key="2">
    <source>
        <dbReference type="ARBA" id="ARBA00022576"/>
    </source>
</evidence>
<dbReference type="InterPro" id="IPR049704">
    <property type="entry name" value="Aminotrans_3_PPA_site"/>
</dbReference>
<protein>
    <recommendedName>
        <fullName evidence="8">Aminotransferase class III</fullName>
    </recommendedName>
</protein>
<sequence>MENKNYSIFPLFYPDITITRADGVYVYDKNNKKYLDLSASAGMCNLGYNNKEINRVIAGQIKKLTVAPQKYRTTEREALVNKILSLFPKKYNAVIPAVTGSEAVEVAMQIAVSRTGQNRFLSFDRAYHGRTLAAGSLGEGFFGYGIFKDHFDTVRPPFKQTEARKAVKKIAVMFKVKKYAAVVVEGVITNAGYLFPPSEFYRALSDLCRRHNVLLIFDEVLTGFGRTGKMFSFEHHGVQPDLVCLSKNIAAGQIAMGAVVAPRFLAEGYEGYSAFTWPPLGCAIALESIDIIVKKDLVRQSRKLGNAALPMLKKQLDNNPLIDNISGLGLGIAIKFNSRETAQRVYEICLNAGIMLFRKLDVSLLVIQPPLIIKKEELMGALRKVIAIIKKLC</sequence>
<comment type="caution">
    <text evidence="6">The sequence shown here is derived from an EMBL/GenBank/DDBJ whole genome shotgun (WGS) entry which is preliminary data.</text>
</comment>